<reference evidence="3 4" key="1">
    <citation type="submission" date="2015-09" db="EMBL/GenBank/DDBJ databases">
        <authorList>
            <person name="Jackson K.R."/>
            <person name="Lunt B.L."/>
            <person name="Fisher J.N.B."/>
            <person name="Gardner A.V."/>
            <person name="Bailey M.E."/>
            <person name="Deus L.M."/>
            <person name="Earl A.S."/>
            <person name="Gibby P.D."/>
            <person name="Hartmann K.A."/>
            <person name="Liu J.E."/>
            <person name="Manci A.M."/>
            <person name="Nielsen D.A."/>
            <person name="Solomon M.B."/>
            <person name="Breakwell D.P."/>
            <person name="Burnett S.H."/>
            <person name="Grose J.H."/>
        </authorList>
    </citation>
    <scope>NUCLEOTIDE SEQUENCE [LARGE SCALE GENOMIC DNA]</scope>
    <source>
        <strain evidence="3 4">16</strain>
    </source>
</reference>
<dbReference type="Proteomes" id="UP000048984">
    <property type="component" value="Unassembled WGS sequence"/>
</dbReference>
<dbReference type="Pfam" id="PF06776">
    <property type="entry name" value="IalB"/>
    <property type="match status" value="1"/>
</dbReference>
<gene>
    <name evidence="3" type="ORF">ABB55_09680</name>
</gene>
<dbReference type="EMBL" id="LJYW01000001">
    <property type="protein sequence ID" value="KPL52459.1"/>
    <property type="molecule type" value="Genomic_DNA"/>
</dbReference>
<name>A0A0P6WCM7_9HYPH</name>
<feature type="coiled-coil region" evidence="1">
    <location>
        <begin position="184"/>
        <end position="211"/>
    </location>
</feature>
<feature type="chain" id="PRO_5006132273" description="Invasion associated locus B family protein" evidence="2">
    <location>
        <begin position="34"/>
        <end position="216"/>
    </location>
</feature>
<keyword evidence="2" id="KW-0732">Signal</keyword>
<accession>A0A0P6WCM7</accession>
<dbReference type="InterPro" id="IPR038696">
    <property type="entry name" value="IalB_sf"/>
</dbReference>
<evidence type="ECO:0000313" key="4">
    <source>
        <dbReference type="Proteomes" id="UP000048984"/>
    </source>
</evidence>
<protein>
    <recommendedName>
        <fullName evidence="5">Invasion associated locus B family protein</fullName>
    </recommendedName>
</protein>
<dbReference type="InterPro" id="IPR010642">
    <property type="entry name" value="Invasion_prot_B"/>
</dbReference>
<keyword evidence="1" id="KW-0175">Coiled coil</keyword>
<organism evidence="3 4">
    <name type="scientific">Prosthecodimorpha hirschii</name>
    <dbReference type="NCBI Taxonomy" id="665126"/>
    <lineage>
        <taxon>Bacteria</taxon>
        <taxon>Pseudomonadati</taxon>
        <taxon>Pseudomonadota</taxon>
        <taxon>Alphaproteobacteria</taxon>
        <taxon>Hyphomicrobiales</taxon>
        <taxon>Ancalomicrobiaceae</taxon>
        <taxon>Prosthecodimorpha</taxon>
    </lineage>
</organism>
<keyword evidence="4" id="KW-1185">Reference proteome</keyword>
<reference evidence="3 4" key="2">
    <citation type="submission" date="2015-10" db="EMBL/GenBank/DDBJ databases">
        <title>Draft Genome Sequence of Prosthecomicrobium hirschii ATCC 27832.</title>
        <authorList>
            <person name="Daniel J."/>
            <person name="Givan S.A."/>
            <person name="Brun Y.V."/>
            <person name="Brown P.J."/>
        </authorList>
    </citation>
    <scope>NUCLEOTIDE SEQUENCE [LARGE SCALE GENOMIC DNA]</scope>
    <source>
        <strain evidence="3 4">16</strain>
    </source>
</reference>
<proteinExistence type="predicted"/>
<dbReference type="AlphaFoldDB" id="A0A0P6WCM7"/>
<feature type="signal peptide" evidence="2">
    <location>
        <begin position="1"/>
        <end position="33"/>
    </location>
</feature>
<comment type="caution">
    <text evidence="3">The sequence shown here is derived from an EMBL/GenBank/DDBJ whole genome shotgun (WGS) entry which is preliminary data.</text>
</comment>
<dbReference type="Gene3D" id="2.60.40.1880">
    <property type="entry name" value="Invasion associated locus B (IalB) protein"/>
    <property type="match status" value="1"/>
</dbReference>
<evidence type="ECO:0000313" key="3">
    <source>
        <dbReference type="EMBL" id="KPL52459.1"/>
    </source>
</evidence>
<evidence type="ECO:0000256" key="2">
    <source>
        <dbReference type="SAM" id="SignalP"/>
    </source>
</evidence>
<sequence length="216" mass="23147">MMNVLKSVVKQVVVTTMTAVMTLLGMAVGSAVAQGAKSGDGIVTDGWIKICRTDEKAKKELCQTGYDLRTTSGQFLASFSLMEMTGEARKIVRLIVPTGLLLQPGLKVQVDDGKAEEGKFGWCAPDGCVVQLVASDPFVAALKKGNAIVVNAQGQAANAVAFNFPLATYKSANEGKPIDQETFKKRQEAIAAEVNAKRQSIEDQLRAAQRKAQQQQ</sequence>
<evidence type="ECO:0000256" key="1">
    <source>
        <dbReference type="SAM" id="Coils"/>
    </source>
</evidence>
<dbReference type="STRING" id="665126.ABB55_09680"/>
<evidence type="ECO:0008006" key="5">
    <source>
        <dbReference type="Google" id="ProtNLM"/>
    </source>
</evidence>